<reference evidence="1 2" key="2">
    <citation type="submission" date="2018-03" db="EMBL/GenBank/DDBJ databases">
        <authorList>
            <person name="Keele B.F."/>
        </authorList>
    </citation>
    <scope>NUCLEOTIDE SEQUENCE [LARGE SCALE GENOMIC DNA]</scope>
    <source>
        <strain evidence="1 2">CCALA 016</strain>
    </source>
</reference>
<proteinExistence type="predicted"/>
<protein>
    <recommendedName>
        <fullName evidence="3">Cold-shock protein</fullName>
    </recommendedName>
</protein>
<dbReference type="OrthoDB" id="9810590at2"/>
<evidence type="ECO:0008006" key="3">
    <source>
        <dbReference type="Google" id="ProtNLM"/>
    </source>
</evidence>
<accession>A0A2T1LW79</accession>
<dbReference type="Proteomes" id="UP000239001">
    <property type="component" value="Unassembled WGS sequence"/>
</dbReference>
<organism evidence="1 2">
    <name type="scientific">Aphanothece hegewaldii CCALA 016</name>
    <dbReference type="NCBI Taxonomy" id="2107694"/>
    <lineage>
        <taxon>Bacteria</taxon>
        <taxon>Bacillati</taxon>
        <taxon>Cyanobacteriota</taxon>
        <taxon>Cyanophyceae</taxon>
        <taxon>Oscillatoriophycideae</taxon>
        <taxon>Chroococcales</taxon>
        <taxon>Aphanothecaceae</taxon>
        <taxon>Aphanothece</taxon>
    </lineage>
</organism>
<dbReference type="AlphaFoldDB" id="A0A2T1LW79"/>
<gene>
    <name evidence="1" type="ORF">C7H19_14300</name>
</gene>
<dbReference type="InterPro" id="IPR012340">
    <property type="entry name" value="NA-bd_OB-fold"/>
</dbReference>
<sequence length="80" mass="8977">MKEAENSKTSSKVWVGEVCRVLEDGYGFVQPEGSNERYVFALNTIPDYHGQTAKELNLKPGSKVVFEVEDQKVVSLRINS</sequence>
<dbReference type="RefSeq" id="WP_106457559.1">
    <property type="nucleotide sequence ID" value="NZ_PXOH01000015.1"/>
</dbReference>
<evidence type="ECO:0000313" key="1">
    <source>
        <dbReference type="EMBL" id="PSF36164.1"/>
    </source>
</evidence>
<evidence type="ECO:0000313" key="2">
    <source>
        <dbReference type="Proteomes" id="UP000239001"/>
    </source>
</evidence>
<keyword evidence="2" id="KW-1185">Reference proteome</keyword>
<dbReference type="EMBL" id="PXOH01000015">
    <property type="protein sequence ID" value="PSF36164.1"/>
    <property type="molecule type" value="Genomic_DNA"/>
</dbReference>
<reference evidence="1 2" key="1">
    <citation type="submission" date="2018-03" db="EMBL/GenBank/DDBJ databases">
        <title>The ancient ancestry and fast evolution of plastids.</title>
        <authorList>
            <person name="Moore K.R."/>
            <person name="Magnabosco C."/>
            <person name="Momper L."/>
            <person name="Gold D.A."/>
            <person name="Bosak T."/>
            <person name="Fournier G.P."/>
        </authorList>
    </citation>
    <scope>NUCLEOTIDE SEQUENCE [LARGE SCALE GENOMIC DNA]</scope>
    <source>
        <strain evidence="1 2">CCALA 016</strain>
    </source>
</reference>
<name>A0A2T1LW79_9CHRO</name>
<dbReference type="Gene3D" id="2.40.50.140">
    <property type="entry name" value="Nucleic acid-binding proteins"/>
    <property type="match status" value="1"/>
</dbReference>
<comment type="caution">
    <text evidence="1">The sequence shown here is derived from an EMBL/GenBank/DDBJ whole genome shotgun (WGS) entry which is preliminary data.</text>
</comment>